<dbReference type="GO" id="GO:0003676">
    <property type="term" value="F:nucleic acid binding"/>
    <property type="evidence" value="ECO:0007669"/>
    <property type="project" value="InterPro"/>
</dbReference>
<feature type="non-terminal residue" evidence="3">
    <location>
        <position position="1"/>
    </location>
</feature>
<gene>
    <name evidence="3" type="ORF">QBC38DRAFT_518164</name>
</gene>
<dbReference type="GO" id="GO:0006139">
    <property type="term" value="P:nucleobase-containing compound metabolic process"/>
    <property type="evidence" value="ECO:0007669"/>
    <property type="project" value="InterPro"/>
</dbReference>
<name>A0AAN7BGS9_9PEZI</name>
<evidence type="ECO:0000313" key="3">
    <source>
        <dbReference type="EMBL" id="KAK4222895.1"/>
    </source>
</evidence>
<sequence>TSIPPSTALYIDLEGHKLSRNGTISLITILLHPEKIIKIIDILALGASEVFLTGASAFTITPQNNPKKSLKSILEDKNIPKCLWDVRNDADALWALYKVNLAGITDIQLLENASRPRGNTYLFGLDKAMQIDLCPTLGYLKYTSWKNTKTWITRKLSDTDVFSVRPLDARTIEYCANDVTYLPALREVYMARIKPEWLEKAKDQSMRRVQEAQFAGYQPHSPEKRKGPWGSQ</sequence>
<feature type="region of interest" description="Disordered" evidence="1">
    <location>
        <begin position="209"/>
        <end position="232"/>
    </location>
</feature>
<keyword evidence="4" id="KW-1185">Reference proteome</keyword>
<dbReference type="Gene3D" id="3.30.420.10">
    <property type="entry name" value="Ribonuclease H-like superfamily/Ribonuclease H"/>
    <property type="match status" value="1"/>
</dbReference>
<evidence type="ECO:0000256" key="1">
    <source>
        <dbReference type="SAM" id="MobiDB-lite"/>
    </source>
</evidence>
<dbReference type="GO" id="GO:0008408">
    <property type="term" value="F:3'-5' exonuclease activity"/>
    <property type="evidence" value="ECO:0007669"/>
    <property type="project" value="InterPro"/>
</dbReference>
<comment type="caution">
    <text evidence="3">The sequence shown here is derived from an EMBL/GenBank/DDBJ whole genome shotgun (WGS) entry which is preliminary data.</text>
</comment>
<dbReference type="AlphaFoldDB" id="A0AAN7BGS9"/>
<feature type="domain" description="3'-5' exonuclease" evidence="2">
    <location>
        <begin position="55"/>
        <end position="186"/>
    </location>
</feature>
<dbReference type="EMBL" id="MU865449">
    <property type="protein sequence ID" value="KAK4222895.1"/>
    <property type="molecule type" value="Genomic_DNA"/>
</dbReference>
<reference evidence="3" key="2">
    <citation type="submission" date="2023-05" db="EMBL/GenBank/DDBJ databases">
        <authorList>
            <consortium name="Lawrence Berkeley National Laboratory"/>
            <person name="Steindorff A."/>
            <person name="Hensen N."/>
            <person name="Bonometti L."/>
            <person name="Westerberg I."/>
            <person name="Brannstrom I.O."/>
            <person name="Guillou S."/>
            <person name="Cros-Aarteil S."/>
            <person name="Calhoun S."/>
            <person name="Haridas S."/>
            <person name="Kuo A."/>
            <person name="Mondo S."/>
            <person name="Pangilinan J."/>
            <person name="Riley R."/>
            <person name="Labutti K."/>
            <person name="Andreopoulos B."/>
            <person name="Lipzen A."/>
            <person name="Chen C."/>
            <person name="Yanf M."/>
            <person name="Daum C."/>
            <person name="Ng V."/>
            <person name="Clum A."/>
            <person name="Ohm R."/>
            <person name="Martin F."/>
            <person name="Silar P."/>
            <person name="Natvig D."/>
            <person name="Lalanne C."/>
            <person name="Gautier V."/>
            <person name="Ament-Velasquez S.L."/>
            <person name="Kruys A."/>
            <person name="Hutchinson M.I."/>
            <person name="Powell A.J."/>
            <person name="Barry K."/>
            <person name="Miller A.N."/>
            <person name="Grigoriev I.V."/>
            <person name="Debuchy R."/>
            <person name="Gladieux P."/>
            <person name="Thoren M.H."/>
            <person name="Johannesson H."/>
        </authorList>
    </citation>
    <scope>NUCLEOTIDE SEQUENCE</scope>
    <source>
        <strain evidence="3">CBS 990.96</strain>
    </source>
</reference>
<accession>A0AAN7BGS9</accession>
<dbReference type="InterPro" id="IPR036397">
    <property type="entry name" value="RNaseH_sf"/>
</dbReference>
<dbReference type="SUPFAM" id="SSF53098">
    <property type="entry name" value="Ribonuclease H-like"/>
    <property type="match status" value="1"/>
</dbReference>
<evidence type="ECO:0000259" key="2">
    <source>
        <dbReference type="Pfam" id="PF01612"/>
    </source>
</evidence>
<dbReference type="PANTHER" id="PTHR43040:SF1">
    <property type="entry name" value="RIBONUCLEASE D"/>
    <property type="match status" value="1"/>
</dbReference>
<dbReference type="Proteomes" id="UP001301958">
    <property type="component" value="Unassembled WGS sequence"/>
</dbReference>
<reference evidence="3" key="1">
    <citation type="journal article" date="2023" name="Mol. Phylogenet. Evol.">
        <title>Genome-scale phylogeny and comparative genomics of the fungal order Sordariales.</title>
        <authorList>
            <person name="Hensen N."/>
            <person name="Bonometti L."/>
            <person name="Westerberg I."/>
            <person name="Brannstrom I.O."/>
            <person name="Guillou S."/>
            <person name="Cros-Aarteil S."/>
            <person name="Calhoun S."/>
            <person name="Haridas S."/>
            <person name="Kuo A."/>
            <person name="Mondo S."/>
            <person name="Pangilinan J."/>
            <person name="Riley R."/>
            <person name="LaButti K."/>
            <person name="Andreopoulos B."/>
            <person name="Lipzen A."/>
            <person name="Chen C."/>
            <person name="Yan M."/>
            <person name="Daum C."/>
            <person name="Ng V."/>
            <person name="Clum A."/>
            <person name="Steindorff A."/>
            <person name="Ohm R.A."/>
            <person name="Martin F."/>
            <person name="Silar P."/>
            <person name="Natvig D.O."/>
            <person name="Lalanne C."/>
            <person name="Gautier V."/>
            <person name="Ament-Velasquez S.L."/>
            <person name="Kruys A."/>
            <person name="Hutchinson M.I."/>
            <person name="Powell A.J."/>
            <person name="Barry K."/>
            <person name="Miller A.N."/>
            <person name="Grigoriev I.V."/>
            <person name="Debuchy R."/>
            <person name="Gladieux P."/>
            <person name="Hiltunen Thoren M."/>
            <person name="Johannesson H."/>
        </authorList>
    </citation>
    <scope>NUCLEOTIDE SEQUENCE</scope>
    <source>
        <strain evidence="3">CBS 990.96</strain>
    </source>
</reference>
<dbReference type="PANTHER" id="PTHR43040">
    <property type="entry name" value="RIBONUCLEASE D"/>
    <property type="match status" value="1"/>
</dbReference>
<organism evidence="3 4">
    <name type="scientific">Podospora fimiseda</name>
    <dbReference type="NCBI Taxonomy" id="252190"/>
    <lineage>
        <taxon>Eukaryota</taxon>
        <taxon>Fungi</taxon>
        <taxon>Dikarya</taxon>
        <taxon>Ascomycota</taxon>
        <taxon>Pezizomycotina</taxon>
        <taxon>Sordariomycetes</taxon>
        <taxon>Sordariomycetidae</taxon>
        <taxon>Sordariales</taxon>
        <taxon>Podosporaceae</taxon>
        <taxon>Podospora</taxon>
    </lineage>
</organism>
<proteinExistence type="predicted"/>
<protein>
    <submittedName>
        <fullName evidence="3">Ribonuclease H-like domain-containing protein</fullName>
    </submittedName>
</protein>
<dbReference type="InterPro" id="IPR002562">
    <property type="entry name" value="3'-5'_exonuclease_dom"/>
</dbReference>
<dbReference type="InterPro" id="IPR012337">
    <property type="entry name" value="RNaseH-like_sf"/>
</dbReference>
<evidence type="ECO:0000313" key="4">
    <source>
        <dbReference type="Proteomes" id="UP001301958"/>
    </source>
</evidence>
<dbReference type="Pfam" id="PF01612">
    <property type="entry name" value="DNA_pol_A_exo1"/>
    <property type="match status" value="1"/>
</dbReference>